<evidence type="ECO:0000256" key="1">
    <source>
        <dbReference type="ARBA" id="ARBA00023125"/>
    </source>
</evidence>
<organism evidence="2">
    <name type="scientific">marine sediment metagenome</name>
    <dbReference type="NCBI Taxonomy" id="412755"/>
    <lineage>
        <taxon>unclassified sequences</taxon>
        <taxon>metagenomes</taxon>
        <taxon>ecological metagenomes</taxon>
    </lineage>
</organism>
<dbReference type="SUPFAM" id="SSF47729">
    <property type="entry name" value="IHF-like DNA-binding proteins"/>
    <property type="match status" value="1"/>
</dbReference>
<reference evidence="2" key="1">
    <citation type="journal article" date="2014" name="Front. Microbiol.">
        <title>High frequency of phylogenetically diverse reductive dehalogenase-homologous genes in deep subseafloor sedimentary metagenomes.</title>
        <authorList>
            <person name="Kawai M."/>
            <person name="Futagami T."/>
            <person name="Toyoda A."/>
            <person name="Takaki Y."/>
            <person name="Nishi S."/>
            <person name="Hori S."/>
            <person name="Arai W."/>
            <person name="Tsubouchi T."/>
            <person name="Morono Y."/>
            <person name="Uchiyama I."/>
            <person name="Ito T."/>
            <person name="Fujiyama A."/>
            <person name="Inagaki F."/>
            <person name="Takami H."/>
        </authorList>
    </citation>
    <scope>NUCLEOTIDE SEQUENCE</scope>
    <source>
        <strain evidence="2">Expedition CK06-06</strain>
    </source>
</reference>
<dbReference type="InterPro" id="IPR010992">
    <property type="entry name" value="IHF-like_DNA-bd_dom_sf"/>
</dbReference>
<dbReference type="PRINTS" id="PR01727">
    <property type="entry name" value="DNABINDINGHU"/>
</dbReference>
<feature type="non-terminal residue" evidence="2">
    <location>
        <position position="1"/>
    </location>
</feature>
<dbReference type="SMART" id="SM00411">
    <property type="entry name" value="BHL"/>
    <property type="match status" value="1"/>
</dbReference>
<protein>
    <recommendedName>
        <fullName evidence="3">DNA-binding protein HU</fullName>
    </recommendedName>
</protein>
<dbReference type="PROSITE" id="PS00045">
    <property type="entry name" value="HISTONE_LIKE"/>
    <property type="match status" value="1"/>
</dbReference>
<dbReference type="Pfam" id="PF00216">
    <property type="entry name" value="Bac_DNA_binding"/>
    <property type="match status" value="1"/>
</dbReference>
<dbReference type="AlphaFoldDB" id="X1H067"/>
<dbReference type="EMBL" id="BARU01031765">
    <property type="protein sequence ID" value="GAH63541.1"/>
    <property type="molecule type" value="Genomic_DNA"/>
</dbReference>
<gene>
    <name evidence="2" type="ORF">S03H2_50193</name>
</gene>
<dbReference type="InterPro" id="IPR020816">
    <property type="entry name" value="Histone-like_DNA-bd_CS"/>
</dbReference>
<comment type="caution">
    <text evidence="2">The sequence shown here is derived from an EMBL/GenBank/DDBJ whole genome shotgun (WGS) entry which is preliminary data.</text>
</comment>
<name>X1H067_9ZZZZ</name>
<dbReference type="PANTHER" id="PTHR33175:SF3">
    <property type="entry name" value="DNA-BINDING PROTEIN HU-BETA"/>
    <property type="match status" value="1"/>
</dbReference>
<sequence>GNTMNKAELVQEVANQTGLTKKVSREAVDGIISAITDSLAREERVTLVGFGTFQVAKRKARRGVNPKTRETIQIPAKKVPKFVPGKGLRDKTK</sequence>
<dbReference type="GO" id="GO:0030527">
    <property type="term" value="F:structural constituent of chromatin"/>
    <property type="evidence" value="ECO:0007669"/>
    <property type="project" value="InterPro"/>
</dbReference>
<keyword evidence="1" id="KW-0238">DNA-binding</keyword>
<proteinExistence type="predicted"/>
<evidence type="ECO:0000313" key="2">
    <source>
        <dbReference type="EMBL" id="GAH63541.1"/>
    </source>
</evidence>
<accession>X1H067</accession>
<evidence type="ECO:0008006" key="3">
    <source>
        <dbReference type="Google" id="ProtNLM"/>
    </source>
</evidence>
<dbReference type="InterPro" id="IPR000119">
    <property type="entry name" value="Hist_DNA-bd"/>
</dbReference>
<dbReference type="CDD" id="cd13831">
    <property type="entry name" value="HU"/>
    <property type="match status" value="1"/>
</dbReference>
<dbReference type="Gene3D" id="4.10.520.10">
    <property type="entry name" value="IHF-like DNA-binding proteins"/>
    <property type="match status" value="1"/>
</dbReference>
<dbReference type="GO" id="GO:0003677">
    <property type="term" value="F:DNA binding"/>
    <property type="evidence" value="ECO:0007669"/>
    <property type="project" value="UniProtKB-KW"/>
</dbReference>
<dbReference type="PANTHER" id="PTHR33175">
    <property type="entry name" value="DNA-BINDING PROTEIN HU"/>
    <property type="match status" value="1"/>
</dbReference>